<name>G0R343_ICHMU</name>
<keyword evidence="1 6" id="KW-0378">Hydrolase</keyword>
<keyword evidence="3" id="KW-1133">Transmembrane helix</keyword>
<dbReference type="GO" id="GO:0006508">
    <property type="term" value="P:proteolysis"/>
    <property type="evidence" value="ECO:0007669"/>
    <property type="project" value="UniProtKB-KW"/>
</dbReference>
<dbReference type="InParanoid" id="G0R343"/>
<dbReference type="GO" id="GO:0016579">
    <property type="term" value="P:protein deubiquitination"/>
    <property type="evidence" value="ECO:0007669"/>
    <property type="project" value="InterPro"/>
</dbReference>
<dbReference type="SUPFAM" id="SSF54001">
    <property type="entry name" value="Cysteine proteinases"/>
    <property type="match status" value="1"/>
</dbReference>
<keyword evidence="1" id="KW-0645">Protease</keyword>
<evidence type="ECO:0000256" key="3">
    <source>
        <dbReference type="SAM" id="Phobius"/>
    </source>
</evidence>
<dbReference type="PROSITE" id="PS50235">
    <property type="entry name" value="USP_3"/>
    <property type="match status" value="1"/>
</dbReference>
<keyword evidence="4" id="KW-0732">Signal</keyword>
<evidence type="ECO:0000256" key="1">
    <source>
        <dbReference type="RuleBase" id="RU366025"/>
    </source>
</evidence>
<feature type="transmembrane region" description="Helical" evidence="3">
    <location>
        <begin position="593"/>
        <end position="609"/>
    </location>
</feature>
<keyword evidence="6" id="KW-0808">Transferase</keyword>
<dbReference type="InterPro" id="IPR050164">
    <property type="entry name" value="Peptidase_C19"/>
</dbReference>
<dbReference type="InterPro" id="IPR018200">
    <property type="entry name" value="USP_CS"/>
</dbReference>
<keyword evidence="7" id="KW-1185">Reference proteome</keyword>
<keyword evidence="3" id="KW-0472">Membrane</keyword>
<dbReference type="OrthoDB" id="289038at2759"/>
<dbReference type="OMA" id="YRTNQIN"/>
<keyword evidence="6" id="KW-0548">Nucleotidyltransferase</keyword>
<dbReference type="InterPro" id="IPR038765">
    <property type="entry name" value="Papain-like_cys_pep_sf"/>
</dbReference>
<keyword evidence="1" id="KW-0833">Ubl conjugation pathway</keyword>
<dbReference type="Gene3D" id="3.90.70.10">
    <property type="entry name" value="Cysteine proteinases"/>
    <property type="match status" value="1"/>
</dbReference>
<reference evidence="6 7" key="1">
    <citation type="submission" date="2011-07" db="EMBL/GenBank/DDBJ databases">
        <authorList>
            <person name="Coyne R."/>
            <person name="Brami D."/>
            <person name="Johnson J."/>
            <person name="Hostetler J."/>
            <person name="Hannick L."/>
            <person name="Clark T."/>
            <person name="Cassidy-Hanley D."/>
            <person name="Inman J."/>
        </authorList>
    </citation>
    <scope>NUCLEOTIDE SEQUENCE [LARGE SCALE GENOMIC DNA]</scope>
    <source>
        <strain evidence="6 7">G5</strain>
    </source>
</reference>
<dbReference type="AlphaFoldDB" id="G0R343"/>
<evidence type="ECO:0000256" key="2">
    <source>
        <dbReference type="SAM" id="MobiDB-lite"/>
    </source>
</evidence>
<feature type="chain" id="PRO_5003408350" description="Ubiquitin carboxyl-terminal hydrolase" evidence="4">
    <location>
        <begin position="24"/>
        <end position="767"/>
    </location>
</feature>
<keyword evidence="1" id="KW-0788">Thiol protease</keyword>
<dbReference type="EMBL" id="GL984291">
    <property type="protein sequence ID" value="EGR28119.1"/>
    <property type="molecule type" value="Genomic_DNA"/>
</dbReference>
<dbReference type="Proteomes" id="UP000008983">
    <property type="component" value="Unassembled WGS sequence"/>
</dbReference>
<dbReference type="STRING" id="857967.G0R343"/>
<accession>G0R343</accession>
<dbReference type="PANTHER" id="PTHR24006:SF827">
    <property type="entry name" value="UBIQUITIN CARBOXYL-TERMINAL HYDROLASE 34"/>
    <property type="match status" value="1"/>
</dbReference>
<dbReference type="PROSITE" id="PS00972">
    <property type="entry name" value="USP_1"/>
    <property type="match status" value="1"/>
</dbReference>
<dbReference type="GO" id="GO:0005634">
    <property type="term" value="C:nucleus"/>
    <property type="evidence" value="ECO:0007669"/>
    <property type="project" value="TreeGrafter"/>
</dbReference>
<comment type="similarity">
    <text evidence="1">Belongs to the peptidase C19 family.</text>
</comment>
<dbReference type="GO" id="GO:0005829">
    <property type="term" value="C:cytosol"/>
    <property type="evidence" value="ECO:0007669"/>
    <property type="project" value="TreeGrafter"/>
</dbReference>
<protein>
    <recommendedName>
        <fullName evidence="1">Ubiquitin carboxyl-terminal hydrolase</fullName>
        <ecNumber evidence="1">3.4.19.12</ecNumber>
    </recommendedName>
</protein>
<dbReference type="InterPro" id="IPR028889">
    <property type="entry name" value="USP"/>
</dbReference>
<feature type="domain" description="USP" evidence="5">
    <location>
        <begin position="146"/>
        <end position="532"/>
    </location>
</feature>
<evidence type="ECO:0000256" key="4">
    <source>
        <dbReference type="SAM" id="SignalP"/>
    </source>
</evidence>
<dbReference type="InterPro" id="IPR001394">
    <property type="entry name" value="Peptidase_C19_UCH"/>
</dbReference>
<sequence length="767" mass="92403">MFVLNVLTCFIFLIFYLKQQIEAQYFKGILLIFKKIIEIENSFIEKLVSNNQIIQNIIENYLFSVIQIENSILQPKCKHQDIRNLMYNLLIIIQQYQIKQNIQSYDIYDFIKKFIQQSFWRIKQKINWQIRIEQEQQNEQNTNQFVGLKNLGSTCYMNSLIQQLYMIKEFSQNLMKVKIEDDNLQENVLFQLNQLFNNLNYSQKQYIEAKEFCQAFKDYQGNPINVTQQMDVDEFFNTLMDKLETILQRKNQENIIKNIFEGQLSNELIGADNPQIKTQLENNTYTKDNSEQGCSHKSERKEAFLVLSLPIENKRTLNECLESFVQGEMLSGDNQYKCDKCQKKVNTLKRQSIKKLPNVLIIALKRFKFDLETMQKTKVNSYCKFPDKLNLKQYTQQYINEQEKSKIIIDQDDQEQDNKTDKENNNNSINENNQEEQQKNPEEEKNSIEQQSNIQSDYFIYDDDYYDYNLRGIVIHQGNTEAGHYYSLIKHQNQKWYEFNDTQVVQFDENEIQTQAFGSDESQDKIGFGKKKKKKHYRNKSIQIKNNFKKGLIKTHIFYFMKEKNIYTLLNKRLKMKIQIMKHKMFFKKQQKIIYIYIIIIIFLVKKKRTLYHKIMKQSQINIFLVKILLIIIYNQQIQYLNKFKIFNRLQINFLSLQQWISSLQFYDKQTDKQFLNFKPKSNKFQKIIQNCQIGLLQTLQMNLLFKKYLQIVILTILNIQLRVYQQKPQIHSQKIKIIFKITFNKLKISPIQFMDFFQNFPKNHKI</sequence>
<dbReference type="Pfam" id="PF00443">
    <property type="entry name" value="UCH"/>
    <property type="match status" value="1"/>
</dbReference>
<feature type="signal peptide" evidence="4">
    <location>
        <begin position="1"/>
        <end position="23"/>
    </location>
</feature>
<feature type="compositionally biased region" description="Basic and acidic residues" evidence="2">
    <location>
        <begin position="436"/>
        <end position="447"/>
    </location>
</feature>
<keyword evidence="3" id="KW-0812">Transmembrane</keyword>
<dbReference type="GO" id="GO:0016779">
    <property type="term" value="F:nucleotidyltransferase activity"/>
    <property type="evidence" value="ECO:0007669"/>
    <property type="project" value="UniProtKB-KW"/>
</dbReference>
<proteinExistence type="inferred from homology"/>
<feature type="transmembrane region" description="Helical" evidence="3">
    <location>
        <begin position="621"/>
        <end position="638"/>
    </location>
</feature>
<organism evidence="6 7">
    <name type="scientific">Ichthyophthirius multifiliis</name>
    <name type="common">White spot disease agent</name>
    <name type="synonym">Ich</name>
    <dbReference type="NCBI Taxonomy" id="5932"/>
    <lineage>
        <taxon>Eukaryota</taxon>
        <taxon>Sar</taxon>
        <taxon>Alveolata</taxon>
        <taxon>Ciliophora</taxon>
        <taxon>Intramacronucleata</taxon>
        <taxon>Oligohymenophorea</taxon>
        <taxon>Hymenostomatida</taxon>
        <taxon>Ophryoglenina</taxon>
        <taxon>Ichthyophthirius</taxon>
    </lineage>
</organism>
<comment type="catalytic activity">
    <reaction evidence="1">
        <text>Thiol-dependent hydrolysis of ester, thioester, amide, peptide and isopeptide bonds formed by the C-terminal Gly of ubiquitin (a 76-residue protein attached to proteins as an intracellular targeting signal).</text>
        <dbReference type="EC" id="3.4.19.12"/>
    </reaction>
</comment>
<evidence type="ECO:0000313" key="6">
    <source>
        <dbReference type="EMBL" id="EGR28119.1"/>
    </source>
</evidence>
<dbReference type="PROSITE" id="PS00973">
    <property type="entry name" value="USP_2"/>
    <property type="match status" value="1"/>
</dbReference>
<dbReference type="GO" id="GO:0004843">
    <property type="term" value="F:cysteine-type deubiquitinase activity"/>
    <property type="evidence" value="ECO:0007669"/>
    <property type="project" value="UniProtKB-UniRule"/>
</dbReference>
<dbReference type="RefSeq" id="XP_004027464.1">
    <property type="nucleotide sequence ID" value="XM_004027415.1"/>
</dbReference>
<gene>
    <name evidence="6" type="ORF">IMG5_183050</name>
</gene>
<dbReference type="PANTHER" id="PTHR24006">
    <property type="entry name" value="UBIQUITIN CARBOXYL-TERMINAL HYDROLASE"/>
    <property type="match status" value="1"/>
</dbReference>
<evidence type="ECO:0000259" key="5">
    <source>
        <dbReference type="PROSITE" id="PS50235"/>
    </source>
</evidence>
<feature type="region of interest" description="Disordered" evidence="2">
    <location>
        <begin position="405"/>
        <end position="451"/>
    </location>
</feature>
<dbReference type="EC" id="3.4.19.12" evidence="1"/>
<dbReference type="eggNOG" id="KOG1866">
    <property type="taxonomic scope" value="Eukaryota"/>
</dbReference>
<dbReference type="GeneID" id="14904198"/>
<evidence type="ECO:0000313" key="7">
    <source>
        <dbReference type="Proteomes" id="UP000008983"/>
    </source>
</evidence>